<dbReference type="EMBL" id="GL377310">
    <property type="protein sequence ID" value="EFI93935.1"/>
    <property type="molecule type" value="Genomic_DNA"/>
</dbReference>
<name>D8QD56_SCHCM</name>
<evidence type="ECO:0000313" key="3">
    <source>
        <dbReference type="Proteomes" id="UP000007431"/>
    </source>
</evidence>
<keyword evidence="3" id="KW-1185">Reference proteome</keyword>
<dbReference type="AlphaFoldDB" id="D8QD56"/>
<proteinExistence type="predicted"/>
<dbReference type="HOGENOM" id="CLU_679992_0_0_1"/>
<feature type="compositionally biased region" description="Polar residues" evidence="1">
    <location>
        <begin position="75"/>
        <end position="87"/>
    </location>
</feature>
<dbReference type="InParanoid" id="D8QD56"/>
<organism evidence="3">
    <name type="scientific">Schizophyllum commune (strain H4-8 / FGSC 9210)</name>
    <name type="common">Split gill fungus</name>
    <dbReference type="NCBI Taxonomy" id="578458"/>
    <lineage>
        <taxon>Eukaryota</taxon>
        <taxon>Fungi</taxon>
        <taxon>Dikarya</taxon>
        <taxon>Basidiomycota</taxon>
        <taxon>Agaricomycotina</taxon>
        <taxon>Agaricomycetes</taxon>
        <taxon>Agaricomycetidae</taxon>
        <taxon>Agaricales</taxon>
        <taxon>Schizophyllaceae</taxon>
        <taxon>Schizophyllum</taxon>
    </lineage>
</organism>
<sequence length="443" mass="49011">MLLTPPGLAPPSHQRPRIERPLCTRDIRITYISLLAPFYKILDDNSWRSKVRQPSRRSSTVRSRSVASPRSRQSTIASPSCASTTNGPKKRPCIVANVGQSSAEVCIMGTFEGAFVDKIHKDLRPHLAILVSRKSKHKGDWLQDSKMRHLHSQPEWYQSKGNVQYIVPLMHDISLDDIKDRWLASSRQKINGAEPRSPDSLAVDPPPEGYYMDERNLLGLYDYAEETARQLKYLSGDRAYRRRLRRILDEKMATSKEPDQSNASVKTFDSYAPSIDSVLSHAAAPSIIENTPSTPEEPSRWRASLKRMSTALSMTSTSIQTTAGKRCSVSDDQCPKTPKAAKQGFDTSSIQSKISKRPISLKESPKANILPPSIASPNQFAALTCQQSHPVFVADAGSSHAARARKSQAGTVYNYNGHCYTLLASTLTPIADPTPTLLAALTL</sequence>
<feature type="region of interest" description="Disordered" evidence="1">
    <location>
        <begin position="49"/>
        <end position="90"/>
    </location>
</feature>
<evidence type="ECO:0000256" key="1">
    <source>
        <dbReference type="SAM" id="MobiDB-lite"/>
    </source>
</evidence>
<gene>
    <name evidence="2" type="ORF">SCHCODRAFT_111798</name>
</gene>
<evidence type="ECO:0000313" key="2">
    <source>
        <dbReference type="EMBL" id="EFI93935.1"/>
    </source>
</evidence>
<reference evidence="2 3" key="1">
    <citation type="journal article" date="2010" name="Nat. Biotechnol.">
        <title>Genome sequence of the model mushroom Schizophyllum commune.</title>
        <authorList>
            <person name="Ohm R.A."/>
            <person name="de Jong J.F."/>
            <person name="Lugones L.G."/>
            <person name="Aerts A."/>
            <person name="Kothe E."/>
            <person name="Stajich J.E."/>
            <person name="de Vries R.P."/>
            <person name="Record E."/>
            <person name="Levasseur A."/>
            <person name="Baker S.E."/>
            <person name="Bartholomew K.A."/>
            <person name="Coutinho P.M."/>
            <person name="Erdmann S."/>
            <person name="Fowler T.J."/>
            <person name="Gathman A.C."/>
            <person name="Lombard V."/>
            <person name="Henrissat B."/>
            <person name="Knabe N."/>
            <person name="Kuees U."/>
            <person name="Lilly W.W."/>
            <person name="Lindquist E."/>
            <person name="Lucas S."/>
            <person name="Magnuson J.K."/>
            <person name="Piumi F."/>
            <person name="Raudaskoski M."/>
            <person name="Salamov A."/>
            <person name="Schmutz J."/>
            <person name="Schwarze F.W.M.R."/>
            <person name="vanKuyk P.A."/>
            <person name="Horton J.S."/>
            <person name="Grigoriev I.V."/>
            <person name="Woesten H.A.B."/>
        </authorList>
    </citation>
    <scope>NUCLEOTIDE SEQUENCE [LARGE SCALE GENOMIC DNA]</scope>
    <source>
        <strain evidence="3">H4-8 / FGSC 9210</strain>
    </source>
</reference>
<accession>D8QD56</accession>
<feature type="non-terminal residue" evidence="2">
    <location>
        <position position="443"/>
    </location>
</feature>
<dbReference type="Proteomes" id="UP000007431">
    <property type="component" value="Unassembled WGS sequence"/>
</dbReference>
<dbReference type="VEuPathDB" id="FungiDB:SCHCODRAFT_02637933"/>
<feature type="region of interest" description="Disordered" evidence="1">
    <location>
        <begin position="189"/>
        <end position="208"/>
    </location>
</feature>
<feature type="compositionally biased region" description="Low complexity" evidence="1">
    <location>
        <begin position="56"/>
        <end position="74"/>
    </location>
</feature>
<protein>
    <submittedName>
        <fullName evidence="2">Uncharacterized protein</fullName>
    </submittedName>
</protein>